<dbReference type="InterPro" id="IPR049177">
    <property type="entry name" value="MgtC_SapB_SrpB_YhiD_N"/>
</dbReference>
<comment type="function">
    <text evidence="8">Virulence factor required for growth in low Mg(2+) medium and for intramacrophage survival. May be involved in regulating membrane potential by activating Na(+)/K(+)-ATPase.</text>
</comment>
<accession>A0A848EEI6</accession>
<dbReference type="RefSeq" id="WP_170053992.1">
    <property type="nucleotide sequence ID" value="NZ_JABBKX010000003.1"/>
</dbReference>
<evidence type="ECO:0000256" key="6">
    <source>
        <dbReference type="ARBA" id="ARBA00022989"/>
    </source>
</evidence>
<dbReference type="InterPro" id="IPR003416">
    <property type="entry name" value="MgtC/SapB/SrpB/YhiD_fam"/>
</dbReference>
<comment type="similarity">
    <text evidence="2 9">Belongs to the MgtC/SapB family.</text>
</comment>
<dbReference type="EMBL" id="JABBKX010000003">
    <property type="protein sequence ID" value="NMJ41748.1"/>
    <property type="molecule type" value="Genomic_DNA"/>
</dbReference>
<keyword evidence="5 9" id="KW-0812">Transmembrane</keyword>
<proteinExistence type="inferred from homology"/>
<keyword evidence="4" id="KW-1003">Cell membrane</keyword>
<keyword evidence="7 9" id="KW-0472">Membrane</keyword>
<dbReference type="Pfam" id="PF21770">
    <property type="entry name" value="MgtC_SapB_C"/>
    <property type="match status" value="1"/>
</dbReference>
<dbReference type="InterPro" id="IPR048640">
    <property type="entry name" value="MgtC-like_C"/>
</dbReference>
<dbReference type="AlphaFoldDB" id="A0A848EEI6"/>
<evidence type="ECO:0000256" key="5">
    <source>
        <dbReference type="ARBA" id="ARBA00022692"/>
    </source>
</evidence>
<dbReference type="PANTHER" id="PTHR33778:SF3">
    <property type="entry name" value="PROTEIN MGTC"/>
    <property type="match status" value="1"/>
</dbReference>
<organism evidence="12 13">
    <name type="scientific">Neoroseomonas marina</name>
    <dbReference type="NCBI Taxonomy" id="1232220"/>
    <lineage>
        <taxon>Bacteria</taxon>
        <taxon>Pseudomonadati</taxon>
        <taxon>Pseudomonadota</taxon>
        <taxon>Alphaproteobacteria</taxon>
        <taxon>Acetobacterales</taxon>
        <taxon>Acetobacteraceae</taxon>
        <taxon>Neoroseomonas</taxon>
    </lineage>
</organism>
<comment type="subcellular location">
    <subcellularLocation>
        <location evidence="9">Cell inner membrane</location>
        <topology evidence="9">Multi-pass membrane protein</topology>
    </subcellularLocation>
    <subcellularLocation>
        <location evidence="1">Cell membrane</location>
        <topology evidence="1">Multi-pass membrane protein</topology>
    </subcellularLocation>
</comment>
<dbReference type="Proteomes" id="UP000548582">
    <property type="component" value="Unassembled WGS sequence"/>
</dbReference>
<feature type="transmembrane region" description="Helical" evidence="9">
    <location>
        <begin position="62"/>
        <end position="79"/>
    </location>
</feature>
<dbReference type="Pfam" id="PF02308">
    <property type="entry name" value="MgtC"/>
    <property type="match status" value="1"/>
</dbReference>
<keyword evidence="6 9" id="KW-1133">Transmembrane helix</keyword>
<evidence type="ECO:0000313" key="13">
    <source>
        <dbReference type="Proteomes" id="UP000548582"/>
    </source>
</evidence>
<evidence type="ECO:0000256" key="9">
    <source>
        <dbReference type="RuleBase" id="RU365041"/>
    </source>
</evidence>
<keyword evidence="13" id="KW-1185">Reference proteome</keyword>
<feature type="domain" description="MgtC-like C-terminal" evidence="11">
    <location>
        <begin position="147"/>
        <end position="228"/>
    </location>
</feature>
<dbReference type="PANTHER" id="PTHR33778">
    <property type="entry name" value="PROTEIN MGTC"/>
    <property type="match status" value="1"/>
</dbReference>
<evidence type="ECO:0000256" key="8">
    <source>
        <dbReference type="ARBA" id="ARBA00025369"/>
    </source>
</evidence>
<gene>
    <name evidence="12" type="ORF">GWK16_10880</name>
</gene>
<dbReference type="GO" id="GO:0005886">
    <property type="term" value="C:plasma membrane"/>
    <property type="evidence" value="ECO:0007669"/>
    <property type="project" value="UniProtKB-SubCell"/>
</dbReference>
<evidence type="ECO:0000256" key="3">
    <source>
        <dbReference type="ARBA" id="ARBA00013833"/>
    </source>
</evidence>
<evidence type="ECO:0000256" key="7">
    <source>
        <dbReference type="ARBA" id="ARBA00023136"/>
    </source>
</evidence>
<keyword evidence="9" id="KW-0997">Cell inner membrane</keyword>
<dbReference type="PRINTS" id="PR01837">
    <property type="entry name" value="MGTCSAPBPROT"/>
</dbReference>
<evidence type="ECO:0000259" key="11">
    <source>
        <dbReference type="Pfam" id="PF21770"/>
    </source>
</evidence>
<feature type="transmembrane region" description="Helical" evidence="9">
    <location>
        <begin position="37"/>
        <end position="55"/>
    </location>
</feature>
<evidence type="ECO:0000259" key="10">
    <source>
        <dbReference type="Pfam" id="PF02308"/>
    </source>
</evidence>
<reference evidence="12 13" key="1">
    <citation type="submission" date="2020-03" db="EMBL/GenBank/DDBJ databases">
        <authorList>
            <person name="Sun Q."/>
        </authorList>
    </citation>
    <scope>NUCLEOTIDE SEQUENCE [LARGE SCALE GENOMIC DNA]</scope>
    <source>
        <strain evidence="12 13">JC162</strain>
    </source>
</reference>
<comment type="caution">
    <text evidence="12">The sequence shown here is derived from an EMBL/GenBank/DDBJ whole genome shotgun (WGS) entry which is preliminary data.</text>
</comment>
<protein>
    <recommendedName>
        <fullName evidence="3 9">Protein MgtC</fullName>
    </recommendedName>
</protein>
<evidence type="ECO:0000313" key="12">
    <source>
        <dbReference type="EMBL" id="NMJ41748.1"/>
    </source>
</evidence>
<feature type="transmembrane region" description="Helical" evidence="9">
    <location>
        <begin position="99"/>
        <end position="126"/>
    </location>
</feature>
<evidence type="ECO:0000256" key="2">
    <source>
        <dbReference type="ARBA" id="ARBA00009298"/>
    </source>
</evidence>
<feature type="domain" description="MgtC/SapB/SrpB/YhiD N-terminal" evidence="10">
    <location>
        <begin position="10"/>
        <end position="130"/>
    </location>
</feature>
<sequence>MPFDDTALHLLIALLLGAAIGAERQYRQRAAGLRTNALVALGAAAFAAIGFTMPGEASPSRMAAQVVSGIGFLGAGAIMREGLNVKGLNTAATLWCSAAVGVACGAGLVPHALLAAGLIVMVNIVIRPLTALIDRTPKSGAEVAHRFRITATGAAEGEAALRLLLLKQILASGARLQRLESEDLPATDGAAARVMLTAHLSAEGEVREALEAIVGRLSLEPTITRVGWEEQEAEEA</sequence>
<dbReference type="Gene3D" id="3.30.70.260">
    <property type="match status" value="1"/>
</dbReference>
<name>A0A848EEI6_9PROT</name>
<evidence type="ECO:0000256" key="1">
    <source>
        <dbReference type="ARBA" id="ARBA00004651"/>
    </source>
</evidence>
<evidence type="ECO:0000256" key="4">
    <source>
        <dbReference type="ARBA" id="ARBA00022475"/>
    </source>
</evidence>